<evidence type="ECO:0000256" key="17">
    <source>
        <dbReference type="ARBA" id="ARBA00023180"/>
    </source>
</evidence>
<evidence type="ECO:0000256" key="9">
    <source>
        <dbReference type="ARBA" id="ARBA00022729"/>
    </source>
</evidence>
<keyword evidence="13" id="KW-0067">ATP-binding</keyword>
<evidence type="ECO:0000259" key="21">
    <source>
        <dbReference type="Pfam" id="PF08263"/>
    </source>
</evidence>
<comment type="similarity">
    <text evidence="2">Belongs to the RLP family.</text>
</comment>
<dbReference type="InterPro" id="IPR032675">
    <property type="entry name" value="LRR_dom_sf"/>
</dbReference>
<dbReference type="EnsemblPlants" id="OPUNC04G04900.3">
    <property type="protein sequence ID" value="OPUNC04G04900.3"/>
    <property type="gene ID" value="OPUNC04G04900"/>
</dbReference>
<keyword evidence="11" id="KW-0547">Nucleotide-binding</keyword>
<organism evidence="22">
    <name type="scientific">Oryza punctata</name>
    <name type="common">Red rice</name>
    <dbReference type="NCBI Taxonomy" id="4537"/>
    <lineage>
        <taxon>Eukaryota</taxon>
        <taxon>Viridiplantae</taxon>
        <taxon>Streptophyta</taxon>
        <taxon>Embryophyta</taxon>
        <taxon>Tracheophyta</taxon>
        <taxon>Spermatophyta</taxon>
        <taxon>Magnoliopsida</taxon>
        <taxon>Liliopsida</taxon>
        <taxon>Poales</taxon>
        <taxon>Poaceae</taxon>
        <taxon>BOP clade</taxon>
        <taxon>Oryzoideae</taxon>
        <taxon>Oryzeae</taxon>
        <taxon>Oryzinae</taxon>
        <taxon>Oryza</taxon>
    </lineage>
</organism>
<evidence type="ECO:0000256" key="5">
    <source>
        <dbReference type="ARBA" id="ARBA00022527"/>
    </source>
</evidence>
<dbReference type="Pfam" id="PF00560">
    <property type="entry name" value="LRR_1"/>
    <property type="match status" value="6"/>
</dbReference>
<dbReference type="eggNOG" id="KOG0619">
    <property type="taxonomic scope" value="Eukaryota"/>
</dbReference>
<evidence type="ECO:0000256" key="14">
    <source>
        <dbReference type="ARBA" id="ARBA00022989"/>
    </source>
</evidence>
<keyword evidence="8 20" id="KW-0812">Transmembrane</keyword>
<evidence type="ECO:0000256" key="8">
    <source>
        <dbReference type="ARBA" id="ARBA00022692"/>
    </source>
</evidence>
<accession>A0A0E0KNK0</accession>
<evidence type="ECO:0000256" key="19">
    <source>
        <dbReference type="ARBA" id="ARBA00048679"/>
    </source>
</evidence>
<dbReference type="FunFam" id="3.80.10.10:FF:000095">
    <property type="entry name" value="LRR receptor-like serine/threonine-protein kinase GSO1"/>
    <property type="match status" value="1"/>
</dbReference>
<feature type="transmembrane region" description="Helical" evidence="20">
    <location>
        <begin position="966"/>
        <end position="987"/>
    </location>
</feature>
<keyword evidence="7" id="KW-1070">Brassinosteroid signaling pathway</keyword>
<evidence type="ECO:0000256" key="6">
    <source>
        <dbReference type="ARBA" id="ARBA00022614"/>
    </source>
</evidence>
<keyword evidence="14 20" id="KW-1133">Transmembrane helix</keyword>
<keyword evidence="15 20" id="KW-0472">Membrane</keyword>
<keyword evidence="17" id="KW-0325">Glycoprotein</keyword>
<dbReference type="Pfam" id="PF08263">
    <property type="entry name" value="LRRNT_2"/>
    <property type="match status" value="1"/>
</dbReference>
<reference evidence="22" key="1">
    <citation type="submission" date="2015-04" db="UniProtKB">
        <authorList>
            <consortium name="EnsemblPlants"/>
        </authorList>
    </citation>
    <scope>IDENTIFICATION</scope>
</reference>
<proteinExistence type="inferred from homology"/>
<dbReference type="AlphaFoldDB" id="A0A0E0KNK0"/>
<evidence type="ECO:0000256" key="20">
    <source>
        <dbReference type="SAM" id="Phobius"/>
    </source>
</evidence>
<dbReference type="Gene3D" id="3.80.10.10">
    <property type="entry name" value="Ribonuclease Inhibitor"/>
    <property type="match status" value="5"/>
</dbReference>
<dbReference type="FunFam" id="3.80.10.10:FF:000111">
    <property type="entry name" value="LRR receptor-like serine/threonine-protein kinase ERECTA"/>
    <property type="match status" value="1"/>
</dbReference>
<feature type="domain" description="Leucine-rich repeat-containing N-terminal plant-type" evidence="21">
    <location>
        <begin position="154"/>
        <end position="193"/>
    </location>
</feature>
<evidence type="ECO:0000256" key="7">
    <source>
        <dbReference type="ARBA" id="ARBA00022626"/>
    </source>
</evidence>
<dbReference type="PRINTS" id="PR00019">
    <property type="entry name" value="LEURICHRPT"/>
</dbReference>
<evidence type="ECO:0000256" key="4">
    <source>
        <dbReference type="ARBA" id="ARBA00022475"/>
    </source>
</evidence>
<keyword evidence="16" id="KW-0675">Receptor</keyword>
<keyword evidence="10" id="KW-0677">Repeat</keyword>
<keyword evidence="5" id="KW-0723">Serine/threonine-protein kinase</keyword>
<sequence length="995" mass="110672">MVPVPLLPAAVPHFEAWAGQAAGSPLLPPHYSGLRASCWRRLYFLGDLRLGWKLLSPFFVLFVVHLCSLLNRRASSSLIWYSGRSAINIDKKKGNGQKTRPNGENSVIMASLYLSPTNPLWTATAYRDMSRWHRVLLFLCLLHSMLGISCGCIPEERAALMEIRSSLMSAQSEPPVSWSGRGDCCSWERIRCNNSTRPVQTTDDGGGGTISVSVSACINLNLTILSSFRELQLLDFSSNDACIQNFEGLEGLSKLQYLNLSGNSLSGSIPGSISKLVSLKVINLDRNNISGALQNKDVINLRNLQELHLRSNRLSGTLPSSLFALPRLQYLDLSENLFEGFIPVNSSWNCSSFLQTLKLSGNDLSGKFEFFWLRYCGKLQRIDLSGNANLVVQMKFPGWVPQFQLKTLRLSGCKLDKSIIAEPHFLRTQSRLEFLDLSNNNLPGRMPNWLLTDEATIVYLDISNNMLDGSLNLMLQQQFSLQLLNISRNSIIGELPTNISSVFPNLRILDVSHNIISGVIPLSLCSIHNIELLDLSNNKFIGEVPACLFTDWSELKILKVSNNNLGGMILSGASNLSTLWEIYLDSNKFEGSLPINLSGEGHIMDLHGNNISGRLDTSFWNLSLLEALILAGNSLTGEIRYEFCSLTSVKLLDLSDNSFAGPLPNCSTTLPLNFLNMSCNSLSGSPDAFFNPSYIEVLDLSYNQFTGNLEWIRELSQISHLLLRRNKFEGRIPSDLCHLQFMRIVDFSHNILSGSVPPCIGNIPFEVLPDYQYLRPTTGGSFFGGGFESMDLDDSSYMYDSYYDMQGFTFTTKGNPYTYGQNIFFLMFGIDFSANMLSGEIPKELGNMSHIKSLNLSYNFFTGQIPPTFANMSEIESLDLSHNRLIGPIPWQLTRLSSLEVFSVAYNNLSGCVPNTAQFGSFQMDSYEGNTNLHKASQGSKSCTSNSSPATYSEMEGKVLEDFDPILYLVTAVSFVLAFCATFWFSFCPSIVLRV</sequence>
<evidence type="ECO:0000313" key="22">
    <source>
        <dbReference type="EnsemblPlants" id="OPUNC04G04900.3"/>
    </source>
</evidence>
<protein>
    <recommendedName>
        <fullName evidence="3">non-specific serine/threonine protein kinase</fullName>
        <ecNumber evidence="3">2.7.11.1</ecNumber>
    </recommendedName>
</protein>
<evidence type="ECO:0000256" key="16">
    <source>
        <dbReference type="ARBA" id="ARBA00023170"/>
    </source>
</evidence>
<dbReference type="PROSITE" id="PS51450">
    <property type="entry name" value="LRR"/>
    <property type="match status" value="2"/>
</dbReference>
<evidence type="ECO:0000256" key="2">
    <source>
        <dbReference type="ARBA" id="ARBA00009592"/>
    </source>
</evidence>
<dbReference type="PANTHER" id="PTHR48052:SF78">
    <property type="entry name" value="LEUCINE-RICH REPEAT-CONTAINING N-TERMINAL PLANT-TYPE DOMAIN-CONTAINING PROTEIN"/>
    <property type="match status" value="1"/>
</dbReference>
<dbReference type="GO" id="GO:0005886">
    <property type="term" value="C:plasma membrane"/>
    <property type="evidence" value="ECO:0007669"/>
    <property type="project" value="UniProtKB-SubCell"/>
</dbReference>
<comment type="catalytic activity">
    <reaction evidence="18">
        <text>L-threonyl-[protein] + ATP = O-phospho-L-threonyl-[protein] + ADP + H(+)</text>
        <dbReference type="Rhea" id="RHEA:46608"/>
        <dbReference type="Rhea" id="RHEA-COMP:11060"/>
        <dbReference type="Rhea" id="RHEA-COMP:11605"/>
        <dbReference type="ChEBI" id="CHEBI:15378"/>
        <dbReference type="ChEBI" id="CHEBI:30013"/>
        <dbReference type="ChEBI" id="CHEBI:30616"/>
        <dbReference type="ChEBI" id="CHEBI:61977"/>
        <dbReference type="ChEBI" id="CHEBI:456216"/>
        <dbReference type="EC" id="2.7.11.1"/>
    </reaction>
</comment>
<dbReference type="GO" id="GO:0009742">
    <property type="term" value="P:brassinosteroid mediated signaling pathway"/>
    <property type="evidence" value="ECO:0007669"/>
    <property type="project" value="UniProtKB-KW"/>
</dbReference>
<dbReference type="InterPro" id="IPR013210">
    <property type="entry name" value="LRR_N_plant-typ"/>
</dbReference>
<keyword evidence="23" id="KW-1185">Reference proteome</keyword>
<dbReference type="InterPro" id="IPR003591">
    <property type="entry name" value="Leu-rich_rpt_typical-subtyp"/>
</dbReference>
<evidence type="ECO:0000256" key="11">
    <source>
        <dbReference type="ARBA" id="ARBA00022741"/>
    </source>
</evidence>
<dbReference type="InterPro" id="IPR001611">
    <property type="entry name" value="Leu-rich_rpt"/>
</dbReference>
<evidence type="ECO:0000256" key="1">
    <source>
        <dbReference type="ARBA" id="ARBA00004251"/>
    </source>
</evidence>
<dbReference type="HOGENOM" id="CLU_000288_18_3_1"/>
<dbReference type="GO" id="GO:0005524">
    <property type="term" value="F:ATP binding"/>
    <property type="evidence" value="ECO:0007669"/>
    <property type="project" value="UniProtKB-KW"/>
</dbReference>
<name>A0A0E0KNK0_ORYPU</name>
<dbReference type="STRING" id="4537.A0A0E0KNK0"/>
<keyword evidence="5" id="KW-0808">Transferase</keyword>
<evidence type="ECO:0000256" key="12">
    <source>
        <dbReference type="ARBA" id="ARBA00022777"/>
    </source>
</evidence>
<dbReference type="OMA" id="LRYNQFK"/>
<dbReference type="Gramene" id="OPUNC04G04900.3">
    <property type="protein sequence ID" value="OPUNC04G04900.3"/>
    <property type="gene ID" value="OPUNC04G04900"/>
</dbReference>
<evidence type="ECO:0000256" key="15">
    <source>
        <dbReference type="ARBA" id="ARBA00023136"/>
    </source>
</evidence>
<evidence type="ECO:0000256" key="18">
    <source>
        <dbReference type="ARBA" id="ARBA00047899"/>
    </source>
</evidence>
<keyword evidence="4" id="KW-1003">Cell membrane</keyword>
<comment type="subcellular location">
    <subcellularLocation>
        <location evidence="1">Cell membrane</location>
        <topology evidence="1">Single-pass type I membrane protein</topology>
    </subcellularLocation>
</comment>
<dbReference type="Pfam" id="PF13855">
    <property type="entry name" value="LRR_8"/>
    <property type="match status" value="2"/>
</dbReference>
<evidence type="ECO:0000256" key="13">
    <source>
        <dbReference type="ARBA" id="ARBA00022840"/>
    </source>
</evidence>
<dbReference type="SUPFAM" id="SSF52058">
    <property type="entry name" value="L domain-like"/>
    <property type="match status" value="3"/>
</dbReference>
<keyword evidence="9" id="KW-0732">Signal</keyword>
<keyword evidence="6" id="KW-0433">Leucine-rich repeat</keyword>
<dbReference type="SMART" id="SM00369">
    <property type="entry name" value="LRR_TYP"/>
    <property type="match status" value="7"/>
</dbReference>
<evidence type="ECO:0000256" key="3">
    <source>
        <dbReference type="ARBA" id="ARBA00012513"/>
    </source>
</evidence>
<reference evidence="22" key="2">
    <citation type="submission" date="2018-05" db="EMBL/GenBank/DDBJ databases">
        <title>OpunRS2 (Oryza punctata Reference Sequence Version 2).</title>
        <authorList>
            <person name="Zhang J."/>
            <person name="Kudrna D."/>
            <person name="Lee S."/>
            <person name="Talag J."/>
            <person name="Welchert J."/>
            <person name="Wing R.A."/>
        </authorList>
    </citation>
    <scope>NUCLEOTIDE SEQUENCE [LARGE SCALE GENOMIC DNA]</scope>
</reference>
<dbReference type="GO" id="GO:0004674">
    <property type="term" value="F:protein serine/threonine kinase activity"/>
    <property type="evidence" value="ECO:0007669"/>
    <property type="project" value="UniProtKB-KW"/>
</dbReference>
<keyword evidence="12" id="KW-0418">Kinase</keyword>
<dbReference type="EC" id="2.7.11.1" evidence="3"/>
<dbReference type="PANTHER" id="PTHR48052">
    <property type="entry name" value="UNNAMED PRODUCT"/>
    <property type="match status" value="1"/>
</dbReference>
<evidence type="ECO:0000313" key="23">
    <source>
        <dbReference type="Proteomes" id="UP000026962"/>
    </source>
</evidence>
<evidence type="ECO:0000256" key="10">
    <source>
        <dbReference type="ARBA" id="ARBA00022737"/>
    </source>
</evidence>
<comment type="catalytic activity">
    <reaction evidence="19">
        <text>L-seryl-[protein] + ATP = O-phospho-L-seryl-[protein] + ADP + H(+)</text>
        <dbReference type="Rhea" id="RHEA:17989"/>
        <dbReference type="Rhea" id="RHEA-COMP:9863"/>
        <dbReference type="Rhea" id="RHEA-COMP:11604"/>
        <dbReference type="ChEBI" id="CHEBI:15378"/>
        <dbReference type="ChEBI" id="CHEBI:29999"/>
        <dbReference type="ChEBI" id="CHEBI:30616"/>
        <dbReference type="ChEBI" id="CHEBI:83421"/>
        <dbReference type="ChEBI" id="CHEBI:456216"/>
        <dbReference type="EC" id="2.7.11.1"/>
    </reaction>
</comment>
<dbReference type="Proteomes" id="UP000026962">
    <property type="component" value="Chromosome 4"/>
</dbReference>